<feature type="transmembrane region" description="Helical" evidence="2">
    <location>
        <begin position="571"/>
        <end position="591"/>
    </location>
</feature>
<evidence type="ECO:0000256" key="2">
    <source>
        <dbReference type="SAM" id="Phobius"/>
    </source>
</evidence>
<keyword evidence="2" id="KW-1133">Transmembrane helix</keyword>
<proteinExistence type="predicted"/>
<sequence>MTDKSQPAPPVPAPSGAKQVSLDTRPAAEKPQRRFGLFRGKRPASTKAEEAPTAAPAVVSAAAEVRAESDKAGDKGVPEAASGKAPQKTVAGPKQRGKLPTARPPGAPPDPWTAFATTPEQEPGRIRRGLRVARRSLIHEYALAIYAACLLAVAMTWPTLRYPMHTLPQDLGDPARQAWQVSWIGHILLTKPEQLWQSNAYFPVQHSFAFGDSLLGYALAGMIGTGPGAAILRYNVLFVLAHALLAIGAYALVRQLGALRTGAAVAAVAFTYAPWRLAQEGHLDIISAGGIPLALAMLARGHGYSLRHGFRPERRRIGWVAAGWLVATWQLSLGFSLGIPFAYVLGLLLVVLTVTALIRLLRRAPWKASPQAVPGKAGSEAVTPPSPGPAGTPDPAKTASTATLAETAKPSPAVVAEPPLDLSKADVLESPHKERRRWLPATRRRRAPAPAKPRQRPRAKPKQVRGFGWWLIVTNILGAQVFIGTGLLIAIPYVLRAKDTGSRLEEITFFSPPLRSLLIGPAESRIWGAAHATPRESLGWAAEMSLLPGFVLYALAIAGLFLSIWRLRHRLVLVAGLAVAVILTLGTNFFGGRWTYLPLFGHLPAAFDLRIPGRLMLWVTLLLAVLAAGATDDFVRRAEQFAAQRIPPWPGPWLRLATLTPLILVALEGWNATAHPVVPPQPSAMRTVPGPMLVLPTAELTDQTVQLWTTTKFQRVANGGGSFAAQHQNELRARVATFPDAASTDYLISIGVTKVLLLREPAMGTPWEAAGDRPVDSLHIRREDVPDAVVFYLN</sequence>
<feature type="transmembrane region" description="Helical" evidence="2">
    <location>
        <begin position="137"/>
        <end position="157"/>
    </location>
</feature>
<feature type="region of interest" description="Disordered" evidence="1">
    <location>
        <begin position="369"/>
        <end position="416"/>
    </location>
</feature>
<accession>A0ABT6WHD0</accession>
<feature type="transmembrane region" description="Helical" evidence="2">
    <location>
        <begin position="467"/>
        <end position="495"/>
    </location>
</feature>
<feature type="transmembrane region" description="Helical" evidence="2">
    <location>
        <begin position="611"/>
        <end position="630"/>
    </location>
</feature>
<keyword evidence="2" id="KW-0472">Membrane</keyword>
<feature type="transmembrane region" description="Helical" evidence="2">
    <location>
        <begin position="319"/>
        <end position="335"/>
    </location>
</feature>
<feature type="transmembrane region" description="Helical" evidence="2">
    <location>
        <begin position="546"/>
        <end position="564"/>
    </location>
</feature>
<dbReference type="RefSeq" id="WP_282759108.1">
    <property type="nucleotide sequence ID" value="NZ_JASCTH010000006.1"/>
</dbReference>
<dbReference type="Proteomes" id="UP001241758">
    <property type="component" value="Unassembled WGS sequence"/>
</dbReference>
<feature type="compositionally biased region" description="Basic residues" evidence="1">
    <location>
        <begin position="433"/>
        <end position="460"/>
    </location>
</feature>
<comment type="caution">
    <text evidence="3">The sequence shown here is derived from an EMBL/GenBank/DDBJ whole genome shotgun (WGS) entry which is preliminary data.</text>
</comment>
<feature type="compositionally biased region" description="Basic and acidic residues" evidence="1">
    <location>
        <begin position="65"/>
        <end position="77"/>
    </location>
</feature>
<evidence type="ECO:0000256" key="1">
    <source>
        <dbReference type="SAM" id="MobiDB-lite"/>
    </source>
</evidence>
<feature type="transmembrane region" description="Helical" evidence="2">
    <location>
        <begin position="341"/>
        <end position="361"/>
    </location>
</feature>
<feature type="region of interest" description="Disordered" evidence="1">
    <location>
        <begin position="1"/>
        <end position="110"/>
    </location>
</feature>
<name>A0ABT6WHD0_9ACTN</name>
<feature type="transmembrane region" description="Helical" evidence="2">
    <location>
        <begin position="281"/>
        <end position="299"/>
    </location>
</feature>
<feature type="transmembrane region" description="Helical" evidence="2">
    <location>
        <begin position="258"/>
        <end position="275"/>
    </location>
</feature>
<feature type="transmembrane region" description="Helical" evidence="2">
    <location>
        <begin position="231"/>
        <end position="253"/>
    </location>
</feature>
<keyword evidence="4" id="KW-1185">Reference proteome</keyword>
<feature type="region of interest" description="Disordered" evidence="1">
    <location>
        <begin position="432"/>
        <end position="460"/>
    </location>
</feature>
<gene>
    <name evidence="3" type="ORF">QLQ12_10920</name>
</gene>
<evidence type="ECO:0000313" key="4">
    <source>
        <dbReference type="Proteomes" id="UP001241758"/>
    </source>
</evidence>
<organism evidence="3 4">
    <name type="scientific">Actinoplanes sandaracinus</name>
    <dbReference type="NCBI Taxonomy" id="3045177"/>
    <lineage>
        <taxon>Bacteria</taxon>
        <taxon>Bacillati</taxon>
        <taxon>Actinomycetota</taxon>
        <taxon>Actinomycetes</taxon>
        <taxon>Micromonosporales</taxon>
        <taxon>Micromonosporaceae</taxon>
        <taxon>Actinoplanes</taxon>
    </lineage>
</organism>
<reference evidence="3 4" key="1">
    <citation type="submission" date="2023-05" db="EMBL/GenBank/DDBJ databases">
        <title>Actinoplanes sp. NEAU-A12 genome sequencing.</title>
        <authorList>
            <person name="Wang Z.-S."/>
        </authorList>
    </citation>
    <scope>NUCLEOTIDE SEQUENCE [LARGE SCALE GENOMIC DNA]</scope>
    <source>
        <strain evidence="3 4">NEAU-A12</strain>
    </source>
</reference>
<evidence type="ECO:0000313" key="3">
    <source>
        <dbReference type="EMBL" id="MDI6099108.1"/>
    </source>
</evidence>
<dbReference type="EMBL" id="JASCTH010000006">
    <property type="protein sequence ID" value="MDI6099108.1"/>
    <property type="molecule type" value="Genomic_DNA"/>
</dbReference>
<keyword evidence="2" id="KW-0812">Transmembrane</keyword>
<protein>
    <submittedName>
        <fullName evidence="3">Uncharacterized protein</fullName>
    </submittedName>
</protein>
<feature type="compositionally biased region" description="Low complexity" evidence="1">
    <location>
        <begin position="45"/>
        <end position="64"/>
    </location>
</feature>